<dbReference type="RefSeq" id="WP_024893525.1">
    <property type="nucleotide sequence ID" value="NZ_JABBDV010000031.1"/>
</dbReference>
<dbReference type="EMBL" id="LWSA01000202">
    <property type="protein sequence ID" value="OCX70254.1"/>
    <property type="molecule type" value="Genomic_DNA"/>
</dbReference>
<comment type="similarity">
    <text evidence="1 2">Belongs to the phD/YefM antitoxin family.</text>
</comment>
<dbReference type="eggNOG" id="COG4118">
    <property type="taxonomic scope" value="Bacteria"/>
</dbReference>
<dbReference type="STRING" id="930.GCA_002079865_01986"/>
<dbReference type="Gene3D" id="3.40.1620.10">
    <property type="entry name" value="YefM-like domain"/>
    <property type="match status" value="1"/>
</dbReference>
<evidence type="ECO:0000313" key="4">
    <source>
        <dbReference type="EMBL" id="OCX70254.1"/>
    </source>
</evidence>
<proteinExistence type="inferred from homology"/>
<gene>
    <name evidence="3" type="ORF">A6M23_20300</name>
    <name evidence="4" type="ORF">A6P07_14760</name>
</gene>
<evidence type="ECO:0000256" key="1">
    <source>
        <dbReference type="ARBA" id="ARBA00009981"/>
    </source>
</evidence>
<evidence type="ECO:0000256" key="2">
    <source>
        <dbReference type="RuleBase" id="RU362080"/>
    </source>
</evidence>
<keyword evidence="6" id="KW-1185">Reference proteome</keyword>
<accession>A0A1C2J7R6</accession>
<dbReference type="Pfam" id="PF02604">
    <property type="entry name" value="PhdYeFM_antitox"/>
    <property type="match status" value="1"/>
</dbReference>
<dbReference type="InterPro" id="IPR036165">
    <property type="entry name" value="YefM-like_sf"/>
</dbReference>
<name>A0A1C2J7R6_ACITH</name>
<evidence type="ECO:0000313" key="5">
    <source>
        <dbReference type="Proteomes" id="UP000094893"/>
    </source>
</evidence>
<protein>
    <recommendedName>
        <fullName evidence="2">Antitoxin</fullName>
    </recommendedName>
</protein>
<dbReference type="Proteomes" id="UP000095008">
    <property type="component" value="Unassembled WGS sequence"/>
</dbReference>
<sequence length="87" mass="9344">MEISIREFRAHLAQYLSEAQQGQTLDITSHHKPVARVIGIPSVTNSGITRLLASGMAQWQGGKPLGASICLSSTARSVSEIILEDRG</sequence>
<dbReference type="SUPFAM" id="SSF143120">
    <property type="entry name" value="YefM-like"/>
    <property type="match status" value="1"/>
</dbReference>
<dbReference type="AlphaFoldDB" id="A0A1C2J7R6"/>
<evidence type="ECO:0000313" key="6">
    <source>
        <dbReference type="Proteomes" id="UP000095008"/>
    </source>
</evidence>
<organism evidence="3 6">
    <name type="scientific">Acidithiobacillus thiooxidans</name>
    <name type="common">Thiobacillus thiooxidans</name>
    <dbReference type="NCBI Taxonomy" id="930"/>
    <lineage>
        <taxon>Bacteria</taxon>
        <taxon>Pseudomonadati</taxon>
        <taxon>Pseudomonadota</taxon>
        <taxon>Acidithiobacillia</taxon>
        <taxon>Acidithiobacillales</taxon>
        <taxon>Acidithiobacillaceae</taxon>
        <taxon>Acidithiobacillus</taxon>
    </lineage>
</organism>
<comment type="caution">
    <text evidence="3">The sequence shown here is derived from an EMBL/GenBank/DDBJ whole genome shotgun (WGS) entry which is preliminary data.</text>
</comment>
<dbReference type="EMBL" id="LWRY01000302">
    <property type="protein sequence ID" value="OCX67767.1"/>
    <property type="molecule type" value="Genomic_DNA"/>
</dbReference>
<reference evidence="3 5" key="1">
    <citation type="journal article" date="2016" name="Int. J. Mol. Sci.">
        <title>Comparative genomics of the extreme acidophile Acidithiobacillus thiooxidans reveals intraspecific divergence and niche adaptation.</title>
        <authorList>
            <person name="Zhang X."/>
            <person name="Feng X."/>
            <person name="Tao J."/>
            <person name="Ma L."/>
            <person name="Xiao Y."/>
            <person name="Liang Y."/>
            <person name="Liu X."/>
            <person name="Yin H."/>
        </authorList>
    </citation>
    <scope>NUCLEOTIDE SEQUENCE [LARGE SCALE GENOMIC DNA]</scope>
    <source>
        <strain evidence="4 5">A02</strain>
        <strain evidence="3">DXS-W</strain>
    </source>
</reference>
<dbReference type="OrthoDB" id="557859at2"/>
<evidence type="ECO:0000313" key="3">
    <source>
        <dbReference type="EMBL" id="OCX67767.1"/>
    </source>
</evidence>
<dbReference type="InterPro" id="IPR006442">
    <property type="entry name" value="Antitoxin_Phd/YefM"/>
</dbReference>
<comment type="function">
    <text evidence="2">Antitoxin component of a type II toxin-antitoxin (TA) system.</text>
</comment>
<dbReference type="NCBIfam" id="TIGR01552">
    <property type="entry name" value="phd_fam"/>
    <property type="match status" value="1"/>
</dbReference>
<dbReference type="Proteomes" id="UP000094893">
    <property type="component" value="Unassembled WGS sequence"/>
</dbReference>